<dbReference type="SUPFAM" id="SSF53474">
    <property type="entry name" value="alpha/beta-Hydrolases"/>
    <property type="match status" value="1"/>
</dbReference>
<dbReference type="GO" id="GO:0008236">
    <property type="term" value="F:serine-type peptidase activity"/>
    <property type="evidence" value="ECO:0007669"/>
    <property type="project" value="InterPro"/>
</dbReference>
<sequence>MITQTDRFRCAVVVAPVWPSWIGSPLLFTRNWQMMAQWTGVSVLDDPAAYVGLSAVFRAERVRTPVLLAVGDDDGMFLLGAIEQYNALRFAGKEVTLLRYPGQGHVFQGDGLRDLWQREMAYFDRHLKQDGRVAQASPSIPAGPK</sequence>
<protein>
    <recommendedName>
        <fullName evidence="1">Peptidase S9 prolyl oligopeptidase catalytic domain-containing protein</fullName>
    </recommendedName>
</protein>
<dbReference type="Gene3D" id="3.40.50.1820">
    <property type="entry name" value="alpha/beta hydrolase"/>
    <property type="match status" value="1"/>
</dbReference>
<evidence type="ECO:0000259" key="1">
    <source>
        <dbReference type="Pfam" id="PF00326"/>
    </source>
</evidence>
<dbReference type="AlphaFoldDB" id="A0A484PAT7"/>
<accession>A0A484PAT7</accession>
<dbReference type="InterPro" id="IPR001375">
    <property type="entry name" value="Peptidase_S9_cat"/>
</dbReference>
<dbReference type="Pfam" id="PF00326">
    <property type="entry name" value="Peptidase_S9"/>
    <property type="match status" value="1"/>
</dbReference>
<reference evidence="2" key="1">
    <citation type="submission" date="2019-03" db="EMBL/GenBank/DDBJ databases">
        <authorList>
            <person name="Danneels B."/>
        </authorList>
    </citation>
    <scope>NUCLEOTIDE SEQUENCE</scope>
</reference>
<proteinExistence type="predicted"/>
<gene>
    <name evidence="2" type="ORF">AMP9_4021</name>
</gene>
<dbReference type="EMBL" id="CAADHY010000015">
    <property type="protein sequence ID" value="VFR21547.1"/>
    <property type="molecule type" value="Genomic_DNA"/>
</dbReference>
<organism evidence="2">
    <name type="scientific">plant metagenome</name>
    <dbReference type="NCBI Taxonomy" id="1297885"/>
    <lineage>
        <taxon>unclassified sequences</taxon>
        <taxon>metagenomes</taxon>
        <taxon>organismal metagenomes</taxon>
    </lineage>
</organism>
<evidence type="ECO:0000313" key="2">
    <source>
        <dbReference type="EMBL" id="VFR21547.1"/>
    </source>
</evidence>
<dbReference type="GO" id="GO:0006508">
    <property type="term" value="P:proteolysis"/>
    <property type="evidence" value="ECO:0007669"/>
    <property type="project" value="InterPro"/>
</dbReference>
<feature type="domain" description="Peptidase S9 prolyl oligopeptidase catalytic" evidence="1">
    <location>
        <begin position="3"/>
        <end position="129"/>
    </location>
</feature>
<dbReference type="InterPro" id="IPR029058">
    <property type="entry name" value="AB_hydrolase_fold"/>
</dbReference>
<name>A0A484PAT7_9ZZZZ</name>